<feature type="transmembrane region" description="Helical" evidence="6">
    <location>
        <begin position="594"/>
        <end position="618"/>
    </location>
</feature>
<feature type="transmembrane region" description="Helical" evidence="6">
    <location>
        <begin position="639"/>
        <end position="661"/>
    </location>
</feature>
<dbReference type="PANTHER" id="PTHR33406:SF13">
    <property type="entry name" value="MEMBRANE PROTEIN YDFJ"/>
    <property type="match status" value="1"/>
</dbReference>
<evidence type="ECO:0000313" key="8">
    <source>
        <dbReference type="EMBL" id="MEF2253571.1"/>
    </source>
</evidence>
<dbReference type="PROSITE" id="PS50156">
    <property type="entry name" value="SSD"/>
    <property type="match status" value="1"/>
</dbReference>
<keyword evidence="2" id="KW-1003">Cell membrane</keyword>
<dbReference type="PANTHER" id="PTHR33406">
    <property type="entry name" value="MEMBRANE PROTEIN MJ1562-RELATED"/>
    <property type="match status" value="1"/>
</dbReference>
<feature type="transmembrane region" description="Helical" evidence="6">
    <location>
        <begin position="188"/>
        <end position="208"/>
    </location>
</feature>
<dbReference type="InterPro" id="IPR004869">
    <property type="entry name" value="MMPL_dom"/>
</dbReference>
<keyword evidence="3 6" id="KW-0812">Transmembrane</keyword>
<organism evidence="8 9">
    <name type="scientific">Microbacterium schleiferi</name>
    <dbReference type="NCBI Taxonomy" id="69362"/>
    <lineage>
        <taxon>Bacteria</taxon>
        <taxon>Bacillati</taxon>
        <taxon>Actinomycetota</taxon>
        <taxon>Actinomycetes</taxon>
        <taxon>Micrococcales</taxon>
        <taxon>Microbacteriaceae</taxon>
        <taxon>Microbacterium</taxon>
    </lineage>
</organism>
<feature type="transmembrane region" description="Helical" evidence="6">
    <location>
        <begin position="314"/>
        <end position="338"/>
    </location>
</feature>
<dbReference type="Pfam" id="PF03176">
    <property type="entry name" value="MMPL"/>
    <property type="match status" value="2"/>
</dbReference>
<proteinExistence type="predicted"/>
<feature type="transmembrane region" description="Helical" evidence="6">
    <location>
        <begin position="20"/>
        <end position="38"/>
    </location>
</feature>
<dbReference type="RefSeq" id="WP_331790365.1">
    <property type="nucleotide sequence ID" value="NZ_BAAAUO010000003.1"/>
</dbReference>
<keyword evidence="4 6" id="KW-1133">Transmembrane helix</keyword>
<feature type="transmembrane region" description="Helical" evidence="6">
    <location>
        <begin position="239"/>
        <end position="257"/>
    </location>
</feature>
<evidence type="ECO:0000259" key="7">
    <source>
        <dbReference type="PROSITE" id="PS50156"/>
    </source>
</evidence>
<comment type="caution">
    <text evidence="8">The sequence shown here is derived from an EMBL/GenBank/DDBJ whole genome shotgun (WGS) entry which is preliminary data.</text>
</comment>
<evidence type="ECO:0000313" key="9">
    <source>
        <dbReference type="Proteomes" id="UP001351900"/>
    </source>
</evidence>
<evidence type="ECO:0000256" key="6">
    <source>
        <dbReference type="SAM" id="Phobius"/>
    </source>
</evidence>
<keyword evidence="9" id="KW-1185">Reference proteome</keyword>
<protein>
    <submittedName>
        <fullName evidence="8">MMPL family transporter</fullName>
    </submittedName>
</protein>
<reference evidence="8 9" key="1">
    <citation type="submission" date="2024-01" db="EMBL/GenBank/DDBJ databases">
        <title>the genome sequence of strain Microbacterium schleiferi NBRC 15075.</title>
        <authorList>
            <person name="Ding Y."/>
            <person name="Zhang G."/>
        </authorList>
    </citation>
    <scope>NUCLEOTIDE SEQUENCE [LARGE SCALE GENOMIC DNA]</scope>
    <source>
        <strain evidence="8 9">NBRC 15075</strain>
    </source>
</reference>
<feature type="transmembrane region" description="Helical" evidence="6">
    <location>
        <begin position="526"/>
        <end position="548"/>
    </location>
</feature>
<accession>A0ABU7V3H6</accession>
<feature type="transmembrane region" description="Helical" evidence="6">
    <location>
        <begin position="560"/>
        <end position="582"/>
    </location>
</feature>
<evidence type="ECO:0000256" key="1">
    <source>
        <dbReference type="ARBA" id="ARBA00004651"/>
    </source>
</evidence>
<dbReference type="InterPro" id="IPR050545">
    <property type="entry name" value="Mycobact_MmpL"/>
</dbReference>
<dbReference type="Gene3D" id="1.20.1640.10">
    <property type="entry name" value="Multidrug efflux transporter AcrB transmembrane domain"/>
    <property type="match status" value="2"/>
</dbReference>
<feature type="transmembrane region" description="Helical" evidence="6">
    <location>
        <begin position="374"/>
        <end position="394"/>
    </location>
</feature>
<comment type="subcellular location">
    <subcellularLocation>
        <location evidence="1">Cell membrane</location>
        <topology evidence="1">Multi-pass membrane protein</topology>
    </subcellularLocation>
</comment>
<gene>
    <name evidence="8" type="ORF">V2V91_00300</name>
</gene>
<feature type="domain" description="SSD" evidence="7">
    <location>
        <begin position="188"/>
        <end position="337"/>
    </location>
</feature>
<evidence type="ECO:0000256" key="5">
    <source>
        <dbReference type="ARBA" id="ARBA00023136"/>
    </source>
</evidence>
<evidence type="ECO:0000256" key="4">
    <source>
        <dbReference type="ARBA" id="ARBA00022989"/>
    </source>
</evidence>
<feature type="transmembrane region" description="Helical" evidence="6">
    <location>
        <begin position="278"/>
        <end position="308"/>
    </location>
</feature>
<name>A0ABU7V3H6_9MICO</name>
<dbReference type="EMBL" id="JAZHOV010000001">
    <property type="protein sequence ID" value="MEF2253571.1"/>
    <property type="molecule type" value="Genomic_DNA"/>
</dbReference>
<evidence type="ECO:0000256" key="3">
    <source>
        <dbReference type="ARBA" id="ARBA00022692"/>
    </source>
</evidence>
<dbReference type="SUPFAM" id="SSF82866">
    <property type="entry name" value="Multidrug efflux transporter AcrB transmembrane domain"/>
    <property type="match status" value="2"/>
</dbReference>
<evidence type="ECO:0000256" key="2">
    <source>
        <dbReference type="ARBA" id="ARBA00022475"/>
    </source>
</evidence>
<keyword evidence="5 6" id="KW-0472">Membrane</keyword>
<sequence>MSSFLYRVGRFAARRRWTVIIIWVAVVVGASALGGVLGNHLQSSFTVPGTQAQAALDALEQRFPQISGAGAKVVVAAPSGGQVSASENLIATACEDIAALDDVVAVTCPYAMTASGSTAASEGAASQISANGDMAFIAMQLSVAATDIPDSLVTSVTQATAPLADAGLTVAVSGLAASSSSGVDWTELAGMGIAYIVLAITFGSLIAAGIPLVTAALGVGLAASAITIVGALVPVSSTAPVLATMLGLAVGIDYALLITSRHRDNLREGMDPAESVAVAIATAGTAVVFAGMTVMIALVGLGVAGIPFLTVMGLGAAGAVLTALLVAVTLLPAILSLLGRRLIPRGRAERRAAHRSAESARTAGWVKIVTRQPLLTALGVAAVLAVIAIPASGLRLTLPDAGYDPPGSEARVAYDLLDEGFGPGFNGPLLVTADISRTLQIEQALTALENAFQGVPGITAVSQAFPNEALDMAVVTITPDSSPSSDQTAQLVQTLRDRAAAFEATNGFTYEITGQTALAIDISDRLGAAMLPFAIVVVGLSLVLLTIMFRSIAVPITATFGYLLTVGAGLGIATVVFEWGWGASVLGVGKVGPVISFMPILVMAVLFGLAMDYHVFLVSRMRERFVDSGNAHAAVLQGFSASARVITAAALIMFSVFFSFVPGGNAIIQPIALALAVGVLIDAFVVRMTLIPALMALLGARAWWLPRWLEKLLPDADIEGEAVRRMLDQRTWREAERKVRGTGIHAHEATFGESAPLTVDLPESGVLVVHGPEAAAVCAGLSGRIPDVGGDLAVGGRLIPFEREPLSRVSVLVPALPAPTDASTLVEHVRRQVRLNGSRGDHRDRARRAIELWGELAGEPNALDEVDVPMSRLDEHQRWTLDAAAALASAPEVAVLDLRRRSDQSALLGRILRAASPSTTVVVAVGDPVVDEALAVTPHGRAVRVLRADRSVDAPGRQDMTDEVVV</sequence>
<feature type="transmembrane region" description="Helical" evidence="6">
    <location>
        <begin position="667"/>
        <end position="686"/>
    </location>
</feature>
<feature type="transmembrane region" description="Helical" evidence="6">
    <location>
        <begin position="215"/>
        <end position="233"/>
    </location>
</feature>
<dbReference type="Proteomes" id="UP001351900">
    <property type="component" value="Unassembled WGS sequence"/>
</dbReference>
<dbReference type="InterPro" id="IPR000731">
    <property type="entry name" value="SSD"/>
</dbReference>